<organism evidence="2 3">
    <name type="scientific">Methanogenium marinum</name>
    <dbReference type="NCBI Taxonomy" id="348610"/>
    <lineage>
        <taxon>Archaea</taxon>
        <taxon>Methanobacteriati</taxon>
        <taxon>Methanobacteriota</taxon>
        <taxon>Stenosarchaea group</taxon>
        <taxon>Methanomicrobia</taxon>
        <taxon>Methanomicrobiales</taxon>
        <taxon>Methanomicrobiaceae</taxon>
        <taxon>Methanogenium</taxon>
    </lineage>
</organism>
<keyword evidence="3" id="KW-1185">Reference proteome</keyword>
<feature type="transmembrane region" description="Helical" evidence="1">
    <location>
        <begin position="12"/>
        <end position="29"/>
    </location>
</feature>
<gene>
    <name evidence="2" type="ORF">L0665_09450</name>
</gene>
<dbReference type="Proteomes" id="UP001143747">
    <property type="component" value="Unassembled WGS sequence"/>
</dbReference>
<keyword evidence="1" id="KW-1133">Transmembrane helix</keyword>
<feature type="transmembrane region" description="Helical" evidence="1">
    <location>
        <begin position="35"/>
        <end position="54"/>
    </location>
</feature>
<feature type="transmembrane region" description="Helical" evidence="1">
    <location>
        <begin position="85"/>
        <end position="103"/>
    </location>
</feature>
<dbReference type="InterPro" id="IPR017195">
    <property type="entry name" value="ABC_thiamin-permease_prd"/>
</dbReference>
<sequence length="180" mass="19264">MHPEKYFSLNEIALMSICGAMIFVMKIAFKVPVHIPGHTGIFWVIPMIVGIAIVRKPGSGTYIGLISGLLGSFFGLGAFHVFDIFSYLTIGIVADICGVVFGYRFDSLSVGVITGAVSNVVKMVIHYSVEILLGVPQYFIILGIGISSVTYLIFGGLGGLISVYIVRRLTRAGVIGEKSG</sequence>
<name>A0A9Q4PXN5_9EURY</name>
<feature type="transmembrane region" description="Helical" evidence="1">
    <location>
        <begin position="135"/>
        <end position="166"/>
    </location>
</feature>
<dbReference type="RefSeq" id="WP_274925442.1">
    <property type="nucleotide sequence ID" value="NZ_JAKELO010000002.1"/>
</dbReference>
<reference evidence="2" key="1">
    <citation type="submission" date="2022-01" db="EMBL/GenBank/DDBJ databases">
        <title>Draft genome of Methanogenium marinum DSM 15558.</title>
        <authorList>
            <person name="Chen S.-C."/>
            <person name="You Y.-T."/>
        </authorList>
    </citation>
    <scope>NUCLEOTIDE SEQUENCE</scope>
    <source>
        <strain evidence="2">DSM 15558</strain>
    </source>
</reference>
<evidence type="ECO:0000313" key="3">
    <source>
        <dbReference type="Proteomes" id="UP001143747"/>
    </source>
</evidence>
<evidence type="ECO:0000256" key="1">
    <source>
        <dbReference type="SAM" id="Phobius"/>
    </source>
</evidence>
<evidence type="ECO:0000313" key="2">
    <source>
        <dbReference type="EMBL" id="MDE4908831.1"/>
    </source>
</evidence>
<accession>A0A9Q4PXN5</accession>
<comment type="caution">
    <text evidence="2">The sequence shown here is derived from an EMBL/GenBank/DDBJ whole genome shotgun (WGS) entry which is preliminary data.</text>
</comment>
<dbReference type="EMBL" id="JAKELO010000002">
    <property type="protein sequence ID" value="MDE4908831.1"/>
    <property type="molecule type" value="Genomic_DNA"/>
</dbReference>
<feature type="transmembrane region" description="Helical" evidence="1">
    <location>
        <begin position="61"/>
        <end position="79"/>
    </location>
</feature>
<protein>
    <submittedName>
        <fullName evidence="2">ECF transporter S component</fullName>
    </submittedName>
</protein>
<dbReference type="AlphaFoldDB" id="A0A9Q4PXN5"/>
<keyword evidence="1" id="KW-0472">Membrane</keyword>
<feature type="transmembrane region" description="Helical" evidence="1">
    <location>
        <begin position="110"/>
        <end position="129"/>
    </location>
</feature>
<dbReference type="Pfam" id="PF09819">
    <property type="entry name" value="ABC_cobalt"/>
    <property type="match status" value="1"/>
</dbReference>
<keyword evidence="1" id="KW-0812">Transmembrane</keyword>
<proteinExistence type="predicted"/>